<dbReference type="AlphaFoldDB" id="A0A498SF90"/>
<keyword evidence="2" id="KW-1185">Reference proteome</keyword>
<reference evidence="1 2" key="1">
    <citation type="submission" date="2018-08" db="EMBL/GenBank/DDBJ databases">
        <authorList>
            <person name="Laetsch R D."/>
            <person name="Stevens L."/>
            <person name="Kumar S."/>
            <person name="Blaxter L. M."/>
        </authorList>
    </citation>
    <scope>NUCLEOTIDE SEQUENCE [LARGE SCALE GENOMIC DNA]</scope>
</reference>
<organism evidence="1 2">
    <name type="scientific">Acanthocheilonema viteae</name>
    <name type="common">Filarial nematode worm</name>
    <name type="synonym">Dipetalonema viteae</name>
    <dbReference type="NCBI Taxonomy" id="6277"/>
    <lineage>
        <taxon>Eukaryota</taxon>
        <taxon>Metazoa</taxon>
        <taxon>Ecdysozoa</taxon>
        <taxon>Nematoda</taxon>
        <taxon>Chromadorea</taxon>
        <taxon>Rhabditida</taxon>
        <taxon>Spirurina</taxon>
        <taxon>Spiruromorpha</taxon>
        <taxon>Filarioidea</taxon>
        <taxon>Onchocercidae</taxon>
        <taxon>Acanthocheilonema</taxon>
    </lineage>
</organism>
<gene>
    <name evidence="1" type="ORF">NAV_LOCUS5153</name>
</gene>
<dbReference type="OrthoDB" id="5853797at2759"/>
<dbReference type="Proteomes" id="UP000276991">
    <property type="component" value="Unassembled WGS sequence"/>
</dbReference>
<accession>A0A498SF90</accession>
<sequence length="188" mass="21443">MTEDDNDEKNDNTEKLCFMEFLRITEQHETKEIFSNNAQNSSDLSKKRVHVGILSSSKSLPLIKLKRNESKSMNDEIDDSTPCTFYEAISNSNQSTDKSREPIVSELAGPSTISTLPRILRASRRWDKKACYSLDSPPKQILDDIKTTFHSDLLQMPTICSSLIESNKHSKKANNYENNAENNLKLKR</sequence>
<protein>
    <submittedName>
        <fullName evidence="1">Uncharacterized protein</fullName>
    </submittedName>
</protein>
<evidence type="ECO:0000313" key="2">
    <source>
        <dbReference type="Proteomes" id="UP000276991"/>
    </source>
</evidence>
<evidence type="ECO:0000313" key="1">
    <source>
        <dbReference type="EMBL" id="VBB30362.1"/>
    </source>
</evidence>
<dbReference type="EMBL" id="UPTC01000855">
    <property type="protein sequence ID" value="VBB30362.1"/>
    <property type="molecule type" value="Genomic_DNA"/>
</dbReference>
<proteinExistence type="predicted"/>
<name>A0A498SF90_ACAVI</name>